<organism evidence="1 2">
    <name type="scientific">Rhizophagus irregularis</name>
    <dbReference type="NCBI Taxonomy" id="588596"/>
    <lineage>
        <taxon>Eukaryota</taxon>
        <taxon>Fungi</taxon>
        <taxon>Fungi incertae sedis</taxon>
        <taxon>Mucoromycota</taxon>
        <taxon>Glomeromycotina</taxon>
        <taxon>Glomeromycetes</taxon>
        <taxon>Glomerales</taxon>
        <taxon>Glomeraceae</taxon>
        <taxon>Rhizophagus</taxon>
    </lineage>
</organism>
<proteinExistence type="predicted"/>
<reference evidence="1 2" key="1">
    <citation type="submission" date="2016-04" db="EMBL/GenBank/DDBJ databases">
        <title>Genome analyses suggest a sexual origin of heterokaryosis in a supposedly ancient asexual fungus.</title>
        <authorList>
            <person name="Ropars J."/>
            <person name="Sedzielewska K."/>
            <person name="Noel J."/>
            <person name="Charron P."/>
            <person name="Farinelli L."/>
            <person name="Marton T."/>
            <person name="Kruger M."/>
            <person name="Pelin A."/>
            <person name="Brachmann A."/>
            <person name="Corradi N."/>
        </authorList>
    </citation>
    <scope>NUCLEOTIDE SEQUENCE [LARGE SCALE GENOMIC DNA]</scope>
    <source>
        <strain evidence="1 2">A5</strain>
    </source>
</reference>
<name>A0A2N0P2U8_9GLOM</name>
<comment type="caution">
    <text evidence="1">The sequence shown here is derived from an EMBL/GenBank/DDBJ whole genome shotgun (WGS) entry which is preliminary data.</text>
</comment>
<gene>
    <name evidence="1" type="ORF">RhiirA5_427174</name>
</gene>
<evidence type="ECO:0000313" key="2">
    <source>
        <dbReference type="Proteomes" id="UP000232722"/>
    </source>
</evidence>
<dbReference type="EMBL" id="LLXJ01001688">
    <property type="protein sequence ID" value="PKC01141.1"/>
    <property type="molecule type" value="Genomic_DNA"/>
</dbReference>
<accession>A0A2N0P2U8</accession>
<sequence>MFLEEILEADGITLLKWKHLCKEKGMNTKGKIPNWFKEIETKILEDQSGKKIIKDKVLIKTIKYNFELVDEVLVTNEYNLIWNDRIITGGYREWRKKVTDAIWKTKV</sequence>
<reference evidence="1 2" key="2">
    <citation type="submission" date="2017-09" db="EMBL/GenBank/DDBJ databases">
        <title>Extensive intraspecific genome diversity in a model arbuscular mycorrhizal fungus.</title>
        <authorList>
            <person name="Chen E.C."/>
            <person name="Morin E."/>
            <person name="Beaudet D."/>
            <person name="Noel J."/>
            <person name="Ndikumana S."/>
            <person name="Charron P."/>
            <person name="St-Onge C."/>
            <person name="Giorgi J."/>
            <person name="Grigoriev I.V."/>
            <person name="Roux C."/>
            <person name="Martin F.M."/>
            <person name="Corradi N."/>
        </authorList>
    </citation>
    <scope>NUCLEOTIDE SEQUENCE [LARGE SCALE GENOMIC DNA]</scope>
    <source>
        <strain evidence="1 2">A5</strain>
    </source>
</reference>
<protein>
    <submittedName>
        <fullName evidence="1">Uncharacterized protein</fullName>
    </submittedName>
</protein>
<evidence type="ECO:0000313" key="1">
    <source>
        <dbReference type="EMBL" id="PKC01141.1"/>
    </source>
</evidence>
<dbReference type="Proteomes" id="UP000232722">
    <property type="component" value="Unassembled WGS sequence"/>
</dbReference>
<dbReference type="AlphaFoldDB" id="A0A2N0P2U8"/>